<gene>
    <name evidence="8" type="ORF">LIER_33970</name>
</gene>
<sequence>MSHGMVVSLIYYSYCQYLEEEFGMEALRTMKKIKDALDPNGIMNPGKLIPPHGRLSKKDRLRSWGMEVEPNYLLCGGVESHDHLFFASDFSTQIWRMVLQKLNEYRGARSWS</sequence>
<evidence type="ECO:0000313" key="8">
    <source>
        <dbReference type="EMBL" id="GAA0186682.1"/>
    </source>
</evidence>
<dbReference type="GO" id="GO:0005739">
    <property type="term" value="C:mitochondrion"/>
    <property type="evidence" value="ECO:0007669"/>
    <property type="project" value="TreeGrafter"/>
</dbReference>
<proteinExistence type="inferred from homology"/>
<dbReference type="EMBL" id="BAABME010013938">
    <property type="protein sequence ID" value="GAA0186682.1"/>
    <property type="molecule type" value="Genomic_DNA"/>
</dbReference>
<dbReference type="InterPro" id="IPR016171">
    <property type="entry name" value="Vanillyl_alc_oxidase_C-sub2"/>
</dbReference>
<evidence type="ECO:0000256" key="2">
    <source>
        <dbReference type="ARBA" id="ARBA00008000"/>
    </source>
</evidence>
<dbReference type="PANTHER" id="PTHR11748">
    <property type="entry name" value="D-LACTATE DEHYDROGENASE"/>
    <property type="match status" value="1"/>
</dbReference>
<dbReference type="SUPFAM" id="SSF55103">
    <property type="entry name" value="FAD-linked oxidases, C-terminal domain"/>
    <property type="match status" value="1"/>
</dbReference>
<dbReference type="Pfam" id="PF13966">
    <property type="entry name" value="zf-RVT"/>
    <property type="match status" value="1"/>
</dbReference>
<accession>A0AAV3RZN7</accession>
<dbReference type="InterPro" id="IPR004113">
    <property type="entry name" value="FAD-bd_oxidored_4_C"/>
</dbReference>
<dbReference type="InterPro" id="IPR016164">
    <property type="entry name" value="FAD-linked_Oxase-like_C"/>
</dbReference>
<dbReference type="GO" id="GO:1903457">
    <property type="term" value="P:lactate catabolic process"/>
    <property type="evidence" value="ECO:0007669"/>
    <property type="project" value="TreeGrafter"/>
</dbReference>
<reference evidence="8 9" key="1">
    <citation type="submission" date="2024-01" db="EMBL/GenBank/DDBJ databases">
        <title>The complete chloroplast genome sequence of Lithospermum erythrorhizon: insights into the phylogenetic relationship among Boraginaceae species and the maternal lineages of purple gromwells.</title>
        <authorList>
            <person name="Okada T."/>
            <person name="Watanabe K."/>
        </authorList>
    </citation>
    <scope>NUCLEOTIDE SEQUENCE [LARGE SCALE GENOMIC DNA]</scope>
</reference>
<dbReference type="GO" id="GO:0004458">
    <property type="term" value="F:D-lactate dehydrogenase (cytochrome) activity"/>
    <property type="evidence" value="ECO:0007669"/>
    <property type="project" value="TreeGrafter"/>
</dbReference>
<feature type="domain" description="FAD-binding oxidoreductase/transferase type 4 C-terminal" evidence="6">
    <location>
        <begin position="16"/>
        <end position="48"/>
    </location>
</feature>
<name>A0AAV3RZN7_LITER</name>
<keyword evidence="3" id="KW-0285">Flavoprotein</keyword>
<evidence type="ECO:0008006" key="10">
    <source>
        <dbReference type="Google" id="ProtNLM"/>
    </source>
</evidence>
<feature type="domain" description="Reverse transcriptase zinc-binding" evidence="7">
    <location>
        <begin position="52"/>
        <end position="95"/>
    </location>
</feature>
<evidence type="ECO:0000313" key="9">
    <source>
        <dbReference type="Proteomes" id="UP001454036"/>
    </source>
</evidence>
<dbReference type="Pfam" id="PF02913">
    <property type="entry name" value="FAD-oxidase_C"/>
    <property type="match status" value="1"/>
</dbReference>
<organism evidence="8 9">
    <name type="scientific">Lithospermum erythrorhizon</name>
    <name type="common">Purple gromwell</name>
    <name type="synonym">Lithospermum officinale var. erythrorhizon</name>
    <dbReference type="NCBI Taxonomy" id="34254"/>
    <lineage>
        <taxon>Eukaryota</taxon>
        <taxon>Viridiplantae</taxon>
        <taxon>Streptophyta</taxon>
        <taxon>Embryophyta</taxon>
        <taxon>Tracheophyta</taxon>
        <taxon>Spermatophyta</taxon>
        <taxon>Magnoliopsida</taxon>
        <taxon>eudicotyledons</taxon>
        <taxon>Gunneridae</taxon>
        <taxon>Pentapetalae</taxon>
        <taxon>asterids</taxon>
        <taxon>lamiids</taxon>
        <taxon>Boraginales</taxon>
        <taxon>Boraginaceae</taxon>
        <taxon>Boraginoideae</taxon>
        <taxon>Lithospermeae</taxon>
        <taxon>Lithospermum</taxon>
    </lineage>
</organism>
<keyword evidence="5" id="KW-0560">Oxidoreductase</keyword>
<comment type="caution">
    <text evidence="8">The sequence shown here is derived from an EMBL/GenBank/DDBJ whole genome shotgun (WGS) entry which is preliminary data.</text>
</comment>
<evidence type="ECO:0000256" key="1">
    <source>
        <dbReference type="ARBA" id="ARBA00001974"/>
    </source>
</evidence>
<dbReference type="Gene3D" id="1.10.45.10">
    <property type="entry name" value="Vanillyl-alcohol Oxidase, Chain A, domain 4"/>
    <property type="match status" value="1"/>
</dbReference>
<evidence type="ECO:0000259" key="7">
    <source>
        <dbReference type="Pfam" id="PF13966"/>
    </source>
</evidence>
<dbReference type="AlphaFoldDB" id="A0AAV3RZN7"/>
<dbReference type="FunFam" id="1.10.45.10:FF:000001">
    <property type="entry name" value="D-lactate dehydrogenase mitochondrial"/>
    <property type="match status" value="1"/>
</dbReference>
<dbReference type="Proteomes" id="UP001454036">
    <property type="component" value="Unassembled WGS sequence"/>
</dbReference>
<dbReference type="GO" id="GO:0050660">
    <property type="term" value="F:flavin adenine dinucleotide binding"/>
    <property type="evidence" value="ECO:0007669"/>
    <property type="project" value="InterPro"/>
</dbReference>
<dbReference type="InterPro" id="IPR026960">
    <property type="entry name" value="RVT-Znf"/>
</dbReference>
<comment type="similarity">
    <text evidence="2">Belongs to the FAD-binding oxidoreductase/transferase type 4 family.</text>
</comment>
<evidence type="ECO:0000256" key="5">
    <source>
        <dbReference type="ARBA" id="ARBA00023002"/>
    </source>
</evidence>
<evidence type="ECO:0000259" key="6">
    <source>
        <dbReference type="Pfam" id="PF02913"/>
    </source>
</evidence>
<dbReference type="GO" id="GO:0008720">
    <property type="term" value="F:D-lactate dehydrogenase (NAD+) activity"/>
    <property type="evidence" value="ECO:0007669"/>
    <property type="project" value="TreeGrafter"/>
</dbReference>
<keyword evidence="4" id="KW-0274">FAD</keyword>
<protein>
    <recommendedName>
        <fullName evidence="10">FAD-linked oxidase C-terminal domain-containing protein</fullName>
    </recommendedName>
</protein>
<evidence type="ECO:0000256" key="4">
    <source>
        <dbReference type="ARBA" id="ARBA00022827"/>
    </source>
</evidence>
<keyword evidence="9" id="KW-1185">Reference proteome</keyword>
<dbReference type="PANTHER" id="PTHR11748:SF111">
    <property type="entry name" value="D-LACTATE DEHYDROGENASE, MITOCHONDRIAL-RELATED"/>
    <property type="match status" value="1"/>
</dbReference>
<comment type="cofactor">
    <cofactor evidence="1">
        <name>FAD</name>
        <dbReference type="ChEBI" id="CHEBI:57692"/>
    </cofactor>
</comment>
<evidence type="ECO:0000256" key="3">
    <source>
        <dbReference type="ARBA" id="ARBA00022630"/>
    </source>
</evidence>